<sequence length="128" mass="13499">MTTLLGRRVLLVEDESLIAMMANDFLTDLGVEVIGPATSIDAALDLISAHNIDAAVLDLNIRGELSHRVADALRERRIPMVCTTGYGQGAADFARGAPIIDKPYSKEKLANSLHSALSGRQGSAGPSA</sequence>
<comment type="caution">
    <text evidence="1">The sequence shown here is derived from an EMBL/GenBank/DDBJ whole genome shotgun (WGS) entry which is preliminary data.</text>
</comment>
<evidence type="ECO:0000313" key="2">
    <source>
        <dbReference type="Proteomes" id="UP001480082"/>
    </source>
</evidence>
<evidence type="ECO:0000313" key="1">
    <source>
        <dbReference type="EMBL" id="MER9287103.1"/>
    </source>
</evidence>
<gene>
    <name evidence="1" type="ORF">NKI81_24650</name>
</gene>
<proteinExistence type="predicted"/>
<accession>A0ACC6T5A7</accession>
<dbReference type="Proteomes" id="UP001480082">
    <property type="component" value="Unassembled WGS sequence"/>
</dbReference>
<keyword evidence="2" id="KW-1185">Reference proteome</keyword>
<reference evidence="1 2" key="1">
    <citation type="journal article" date="2024" name="Proc. Natl. Acad. Sci. U.S.A.">
        <title>The evolutionary genomics of adaptation to stress in wild rhizobium bacteria.</title>
        <authorList>
            <person name="Kehlet-Delgado H."/>
            <person name="Montoya A.P."/>
            <person name="Jensen K.T."/>
            <person name="Wendlandt C.E."/>
            <person name="Dexheimer C."/>
            <person name="Roberts M."/>
            <person name="Torres Martinez L."/>
            <person name="Friesen M.L."/>
            <person name="Griffitts J.S."/>
            <person name="Porter S.S."/>
        </authorList>
    </citation>
    <scope>NUCLEOTIDE SEQUENCE [LARGE SCALE GENOMIC DNA]</scope>
    <source>
        <strain evidence="1 2">M0468</strain>
    </source>
</reference>
<dbReference type="EMBL" id="JAMYRI010000017">
    <property type="protein sequence ID" value="MER9287103.1"/>
    <property type="molecule type" value="Genomic_DNA"/>
</dbReference>
<name>A0ACC6T5A7_9HYPH</name>
<organism evidence="1 2">
    <name type="scientific">Mesorhizobium australicum</name>
    <dbReference type="NCBI Taxonomy" id="536018"/>
    <lineage>
        <taxon>Bacteria</taxon>
        <taxon>Pseudomonadati</taxon>
        <taxon>Pseudomonadota</taxon>
        <taxon>Alphaproteobacteria</taxon>
        <taxon>Hyphomicrobiales</taxon>
        <taxon>Phyllobacteriaceae</taxon>
        <taxon>Mesorhizobium</taxon>
    </lineage>
</organism>
<protein>
    <submittedName>
        <fullName evidence="1">Response regulator</fullName>
    </submittedName>
</protein>